<dbReference type="InterPro" id="IPR040464">
    <property type="entry name" value="InsP(3)kin_ATP-grasp"/>
</dbReference>
<dbReference type="InterPro" id="IPR008656">
    <property type="entry name" value="Inositol_tetrakis-P_1-kinase"/>
</dbReference>
<dbReference type="Gene3D" id="3.30.470.20">
    <property type="entry name" value="ATP-grasp fold, B domain"/>
    <property type="match status" value="1"/>
</dbReference>
<gene>
    <name evidence="9" type="ORF">Hokovirus_3_191</name>
</gene>
<protein>
    <submittedName>
        <fullName evidence="9">Inositol 1, 3, 4-trisphosphate 5/6-kinase</fullName>
    </submittedName>
</protein>
<dbReference type="GO" id="GO:0047325">
    <property type="term" value="F:inositol-3,4,5,6-tetrakisphosphate 1-kinase activity"/>
    <property type="evidence" value="ECO:0007669"/>
    <property type="project" value="InterPro"/>
</dbReference>
<sequence length="291" mass="34365">MNYYIGLYFFKNKYDDLFTNKLIENIKIEALKKNINIHFIHLDNDNYNKYNFNKIITKLDEIYLHNIVNNNIINFLTTNNQVRDPIKYQYDIGNRLIMADKLQNITVHVKNLFIPEYVYLEPGLEPYVLPKPVICKPINCFGVNYAHDMCIINSDINIKQYITKPSLVQHFYEHGGIIFKIYVIGKKYEIVIKNSVSLNDEIVYFNTGNIKNKALNLNNQEKNNLIINLLHDIDIPYLNMLINLHFGLTLFGYDIIKINEQKYAIIDVNYLPGYKSMTNYLTYMTDYILNN</sequence>
<evidence type="ECO:0000256" key="4">
    <source>
        <dbReference type="ARBA" id="ARBA00022741"/>
    </source>
</evidence>
<reference evidence="9" key="1">
    <citation type="journal article" date="2017" name="Science">
        <title>Giant viruses with an expanded complement of translation system components.</title>
        <authorList>
            <person name="Schulz F."/>
            <person name="Yutin N."/>
            <person name="Ivanova N.N."/>
            <person name="Ortega D.R."/>
            <person name="Lee T.K."/>
            <person name="Vierheilig J."/>
            <person name="Daims H."/>
            <person name="Horn M."/>
            <person name="Wagner M."/>
            <person name="Jensen G.J."/>
            <person name="Kyrpides N.C."/>
            <person name="Koonin E.V."/>
            <person name="Woyke T."/>
        </authorList>
    </citation>
    <scope>NUCLEOTIDE SEQUENCE</scope>
    <source>
        <strain evidence="9">HKV1</strain>
    </source>
</reference>
<name>A0A1V0SH10_9VIRU</name>
<evidence type="ECO:0000259" key="8">
    <source>
        <dbReference type="Pfam" id="PF05770"/>
    </source>
</evidence>
<evidence type="ECO:0000313" key="9">
    <source>
        <dbReference type="EMBL" id="ARF10918.1"/>
    </source>
</evidence>
<evidence type="ECO:0000256" key="5">
    <source>
        <dbReference type="ARBA" id="ARBA00022777"/>
    </source>
</evidence>
<proteinExistence type="predicted"/>
<accession>A0A1V0SH10</accession>
<keyword evidence="4" id="KW-0547">Nucleotide-binding</keyword>
<evidence type="ECO:0000256" key="7">
    <source>
        <dbReference type="ARBA" id="ARBA00022842"/>
    </source>
</evidence>
<evidence type="ECO:0000256" key="1">
    <source>
        <dbReference type="ARBA" id="ARBA00001946"/>
    </source>
</evidence>
<dbReference type="EMBL" id="KY684105">
    <property type="protein sequence ID" value="ARF10918.1"/>
    <property type="molecule type" value="Genomic_DNA"/>
</dbReference>
<feature type="domain" description="Inositol 1,3,4-trisphosphate 5/6-kinase ATP-grasp" evidence="8">
    <location>
        <begin position="129"/>
        <end position="289"/>
    </location>
</feature>
<keyword evidence="6" id="KW-0067">ATP-binding</keyword>
<dbReference type="GO" id="GO:0052725">
    <property type="term" value="F:inositol-1,3,4-trisphosphate 6-kinase activity"/>
    <property type="evidence" value="ECO:0007669"/>
    <property type="project" value="InterPro"/>
</dbReference>
<dbReference type="GO" id="GO:0032957">
    <property type="term" value="P:inositol trisphosphate metabolic process"/>
    <property type="evidence" value="ECO:0007669"/>
    <property type="project" value="InterPro"/>
</dbReference>
<dbReference type="GO" id="GO:0005524">
    <property type="term" value="F:ATP binding"/>
    <property type="evidence" value="ECO:0007669"/>
    <property type="project" value="UniProtKB-KW"/>
</dbReference>
<dbReference type="Pfam" id="PF05770">
    <property type="entry name" value="Ins134_P3_kin"/>
    <property type="match status" value="1"/>
</dbReference>
<dbReference type="GO" id="GO:0000287">
    <property type="term" value="F:magnesium ion binding"/>
    <property type="evidence" value="ECO:0007669"/>
    <property type="project" value="InterPro"/>
</dbReference>
<comment type="cofactor">
    <cofactor evidence="1">
        <name>Mg(2+)</name>
        <dbReference type="ChEBI" id="CHEBI:18420"/>
    </cofactor>
</comment>
<keyword evidence="5 9" id="KW-0418">Kinase</keyword>
<keyword evidence="2" id="KW-0808">Transferase</keyword>
<evidence type="ECO:0000256" key="2">
    <source>
        <dbReference type="ARBA" id="ARBA00022679"/>
    </source>
</evidence>
<keyword evidence="3" id="KW-0479">Metal-binding</keyword>
<evidence type="ECO:0000256" key="3">
    <source>
        <dbReference type="ARBA" id="ARBA00022723"/>
    </source>
</evidence>
<dbReference type="PANTHER" id="PTHR14217:SF1">
    <property type="entry name" value="INOSITOL-TETRAKISPHOSPHATE 1-KINASE"/>
    <property type="match status" value="1"/>
</dbReference>
<keyword evidence="7" id="KW-0460">Magnesium</keyword>
<organism evidence="9">
    <name type="scientific">Hokovirus HKV1</name>
    <dbReference type="NCBI Taxonomy" id="1977638"/>
    <lineage>
        <taxon>Viruses</taxon>
        <taxon>Varidnaviria</taxon>
        <taxon>Bamfordvirae</taxon>
        <taxon>Nucleocytoviricota</taxon>
        <taxon>Megaviricetes</taxon>
        <taxon>Imitervirales</taxon>
        <taxon>Mimiviridae</taxon>
        <taxon>Klosneuvirinae</taxon>
        <taxon>Hokovirus</taxon>
    </lineage>
</organism>
<evidence type="ECO:0000256" key="6">
    <source>
        <dbReference type="ARBA" id="ARBA00022840"/>
    </source>
</evidence>
<dbReference type="PANTHER" id="PTHR14217">
    <property type="entry name" value="INOSITOL-TETRAKISPHOSPHATE 1-KINASE"/>
    <property type="match status" value="1"/>
</dbReference>
<dbReference type="GO" id="GO:0052726">
    <property type="term" value="F:inositol-1,3,4-trisphosphate 5-kinase activity"/>
    <property type="evidence" value="ECO:0007669"/>
    <property type="project" value="InterPro"/>
</dbReference>